<evidence type="ECO:0008006" key="9">
    <source>
        <dbReference type="Google" id="ProtNLM"/>
    </source>
</evidence>
<evidence type="ECO:0000256" key="1">
    <source>
        <dbReference type="ARBA" id="ARBA00004431"/>
    </source>
</evidence>
<dbReference type="AlphaFoldDB" id="A0A918GVH1"/>
<dbReference type="GO" id="GO:0030435">
    <property type="term" value="P:sporulation resulting in formation of a cellular spore"/>
    <property type="evidence" value="ECO:0007669"/>
    <property type="project" value="UniProtKB-KW"/>
</dbReference>
<name>A0A918GVH1_STRGD</name>
<evidence type="ECO:0000313" key="7">
    <source>
        <dbReference type="EMBL" id="GGS62652.1"/>
    </source>
</evidence>
<protein>
    <recommendedName>
        <fullName evidence="9">SsgA family sporulation/cell division regulator</fullName>
    </recommendedName>
</protein>
<keyword evidence="4" id="KW-0749">Sporulation</keyword>
<evidence type="ECO:0000256" key="4">
    <source>
        <dbReference type="ARBA" id="ARBA00022969"/>
    </source>
</evidence>
<evidence type="ECO:0000313" key="8">
    <source>
        <dbReference type="Proteomes" id="UP000653493"/>
    </source>
</evidence>
<dbReference type="InterPro" id="IPR038658">
    <property type="entry name" value="SsgB_sf"/>
</dbReference>
<evidence type="ECO:0000256" key="3">
    <source>
        <dbReference type="ARBA" id="ARBA00022618"/>
    </source>
</evidence>
<reference evidence="7" key="1">
    <citation type="journal article" date="2014" name="Int. J. Syst. Evol. Microbiol.">
        <title>Complete genome sequence of Corynebacterium casei LMG S-19264T (=DSM 44701T), isolated from a smear-ripened cheese.</title>
        <authorList>
            <consortium name="US DOE Joint Genome Institute (JGI-PGF)"/>
            <person name="Walter F."/>
            <person name="Albersmeier A."/>
            <person name="Kalinowski J."/>
            <person name="Ruckert C."/>
        </authorList>
    </citation>
    <scope>NUCLEOTIDE SEQUENCE</scope>
    <source>
        <strain evidence="7">JCM 4234</strain>
    </source>
</reference>
<evidence type="ECO:0000256" key="2">
    <source>
        <dbReference type="ARBA" id="ARBA00009323"/>
    </source>
</evidence>
<organism evidence="7 8">
    <name type="scientific">Streptomyces griseoviridis</name>
    <dbReference type="NCBI Taxonomy" id="45398"/>
    <lineage>
        <taxon>Bacteria</taxon>
        <taxon>Bacillati</taxon>
        <taxon>Actinomycetota</taxon>
        <taxon>Actinomycetes</taxon>
        <taxon>Kitasatosporales</taxon>
        <taxon>Streptomycetaceae</taxon>
        <taxon>Streptomyces</taxon>
    </lineage>
</organism>
<comment type="similarity">
    <text evidence="2">Belongs to the SsgA family.</text>
</comment>
<sequence>MRQSTLALRITYRVSFSFSLRLNCELSYRTDDPLAVTLLIGRTGLRPVRWVFGRDLLAEGMAARCGDGEVVIWPSRADGDGPAHFCLRIGDARTALFEIPAAPVAAWLDGTYAMVPRGTELEGADWNRLLQLAE</sequence>
<dbReference type="EMBL" id="BMSL01000027">
    <property type="protein sequence ID" value="GGS62652.1"/>
    <property type="molecule type" value="Genomic_DNA"/>
</dbReference>
<evidence type="ECO:0000256" key="5">
    <source>
        <dbReference type="ARBA" id="ARBA00023210"/>
    </source>
</evidence>
<dbReference type="Gene3D" id="2.30.31.20">
    <property type="entry name" value="Sporulation-specific cell division protein SsgB"/>
    <property type="match status" value="1"/>
</dbReference>
<dbReference type="GO" id="GO:0030428">
    <property type="term" value="C:cell septum"/>
    <property type="evidence" value="ECO:0007669"/>
    <property type="project" value="UniProtKB-SubCell"/>
</dbReference>
<keyword evidence="8" id="KW-1185">Reference proteome</keyword>
<keyword evidence="6" id="KW-0131">Cell cycle</keyword>
<evidence type="ECO:0000256" key="6">
    <source>
        <dbReference type="ARBA" id="ARBA00023306"/>
    </source>
</evidence>
<dbReference type="Pfam" id="PF04686">
    <property type="entry name" value="SsgA"/>
    <property type="match status" value="1"/>
</dbReference>
<keyword evidence="5" id="KW-0717">Septation</keyword>
<dbReference type="Proteomes" id="UP000653493">
    <property type="component" value="Unassembled WGS sequence"/>
</dbReference>
<proteinExistence type="inferred from homology"/>
<keyword evidence="3" id="KW-0132">Cell division</keyword>
<comment type="caution">
    <text evidence="7">The sequence shown here is derived from an EMBL/GenBank/DDBJ whole genome shotgun (WGS) entry which is preliminary data.</text>
</comment>
<dbReference type="GO" id="GO:0000917">
    <property type="term" value="P:division septum assembly"/>
    <property type="evidence" value="ECO:0007669"/>
    <property type="project" value="UniProtKB-KW"/>
</dbReference>
<dbReference type="InterPro" id="IPR006776">
    <property type="entry name" value="SsgB"/>
</dbReference>
<gene>
    <name evidence="7" type="ORF">GCM10010238_59640</name>
</gene>
<accession>A0A918GVH1</accession>
<comment type="subcellular location">
    <subcellularLocation>
        <location evidence="1">Cell septum</location>
    </subcellularLocation>
</comment>
<reference evidence="7" key="2">
    <citation type="submission" date="2020-09" db="EMBL/GenBank/DDBJ databases">
        <authorList>
            <person name="Sun Q."/>
            <person name="Ohkuma M."/>
        </authorList>
    </citation>
    <scope>NUCLEOTIDE SEQUENCE</scope>
    <source>
        <strain evidence="7">JCM 4234</strain>
    </source>
</reference>